<accession>A0A2P2MDB0</accession>
<proteinExistence type="predicted"/>
<evidence type="ECO:0000313" key="1">
    <source>
        <dbReference type="EMBL" id="MBX28229.1"/>
    </source>
</evidence>
<sequence length="44" mass="5070">MFRNKFCSAAPADICMNTHMPKKRRATLRFMQNTHAQVTNVSQS</sequence>
<name>A0A2P2MDB0_RHIMU</name>
<reference evidence="1" key="1">
    <citation type="submission" date="2018-02" db="EMBL/GenBank/DDBJ databases">
        <title>Rhizophora mucronata_Transcriptome.</title>
        <authorList>
            <person name="Meera S.P."/>
            <person name="Sreeshan A."/>
            <person name="Augustine A."/>
        </authorList>
    </citation>
    <scope>NUCLEOTIDE SEQUENCE</scope>
    <source>
        <tissue evidence="1">Leaf</tissue>
    </source>
</reference>
<organism evidence="1">
    <name type="scientific">Rhizophora mucronata</name>
    <name type="common">Asiatic mangrove</name>
    <dbReference type="NCBI Taxonomy" id="61149"/>
    <lineage>
        <taxon>Eukaryota</taxon>
        <taxon>Viridiplantae</taxon>
        <taxon>Streptophyta</taxon>
        <taxon>Embryophyta</taxon>
        <taxon>Tracheophyta</taxon>
        <taxon>Spermatophyta</taxon>
        <taxon>Magnoliopsida</taxon>
        <taxon>eudicotyledons</taxon>
        <taxon>Gunneridae</taxon>
        <taxon>Pentapetalae</taxon>
        <taxon>rosids</taxon>
        <taxon>fabids</taxon>
        <taxon>Malpighiales</taxon>
        <taxon>Rhizophoraceae</taxon>
        <taxon>Rhizophora</taxon>
    </lineage>
</organism>
<dbReference type="EMBL" id="GGEC01047745">
    <property type="protein sequence ID" value="MBX28229.1"/>
    <property type="molecule type" value="Transcribed_RNA"/>
</dbReference>
<protein>
    <submittedName>
        <fullName evidence="1">Uncharacterized protein</fullName>
    </submittedName>
</protein>
<dbReference type="AlphaFoldDB" id="A0A2P2MDB0"/>